<dbReference type="SUPFAM" id="SSF53062">
    <property type="entry name" value="PTS system fructose IIA component-like"/>
    <property type="match status" value="1"/>
</dbReference>
<dbReference type="GO" id="GO:0016740">
    <property type="term" value="F:transferase activity"/>
    <property type="evidence" value="ECO:0007669"/>
    <property type="project" value="UniProtKB-KW"/>
</dbReference>
<feature type="domain" description="PTS EIIA type-4" evidence="2">
    <location>
        <begin position="2"/>
        <end position="125"/>
    </location>
</feature>
<dbReference type="PANTHER" id="PTHR33799">
    <property type="entry name" value="PTS PERMEASE-RELATED-RELATED"/>
    <property type="match status" value="1"/>
</dbReference>
<organism evidence="3 4">
    <name type="scientific">Thiocapsa imhoffii</name>
    <dbReference type="NCBI Taxonomy" id="382777"/>
    <lineage>
        <taxon>Bacteria</taxon>
        <taxon>Pseudomonadati</taxon>
        <taxon>Pseudomonadota</taxon>
        <taxon>Gammaproteobacteria</taxon>
        <taxon>Chromatiales</taxon>
        <taxon>Chromatiaceae</taxon>
        <taxon>Thiocapsa</taxon>
    </lineage>
</organism>
<evidence type="ECO:0000313" key="3">
    <source>
        <dbReference type="EMBL" id="MBK1643492.1"/>
    </source>
</evidence>
<dbReference type="RefSeq" id="WP_200386253.1">
    <property type="nucleotide sequence ID" value="NZ_NRSD01000001.1"/>
</dbReference>
<evidence type="ECO:0000313" key="4">
    <source>
        <dbReference type="Proteomes" id="UP001138802"/>
    </source>
</evidence>
<dbReference type="Pfam" id="PF03610">
    <property type="entry name" value="EIIA-man"/>
    <property type="match status" value="1"/>
</dbReference>
<dbReference type="EMBL" id="NRSD01000001">
    <property type="protein sequence ID" value="MBK1643492.1"/>
    <property type="molecule type" value="Genomic_DNA"/>
</dbReference>
<dbReference type="InterPro" id="IPR051471">
    <property type="entry name" value="Bacterial_PTS_sugar_comp"/>
</dbReference>
<comment type="caution">
    <text evidence="3">The sequence shown here is derived from an EMBL/GenBank/DDBJ whole genome shotgun (WGS) entry which is preliminary data.</text>
</comment>
<dbReference type="PANTHER" id="PTHR33799:SF1">
    <property type="entry name" value="PTS SYSTEM MANNOSE-SPECIFIC EIIAB COMPONENT-RELATED"/>
    <property type="match status" value="1"/>
</dbReference>
<dbReference type="GO" id="GO:0009401">
    <property type="term" value="P:phosphoenolpyruvate-dependent sugar phosphotransferase system"/>
    <property type="evidence" value="ECO:0007669"/>
    <property type="project" value="InterPro"/>
</dbReference>
<keyword evidence="4" id="KW-1185">Reference proteome</keyword>
<name>A0A9X0WG08_9GAMM</name>
<accession>A0A9X0WG08</accession>
<dbReference type="Gene3D" id="3.40.50.510">
    <property type="entry name" value="Phosphotransferase system, mannose-type IIA component"/>
    <property type="match status" value="1"/>
</dbReference>
<dbReference type="Proteomes" id="UP001138802">
    <property type="component" value="Unassembled WGS sequence"/>
</dbReference>
<evidence type="ECO:0000259" key="2">
    <source>
        <dbReference type="PROSITE" id="PS51096"/>
    </source>
</evidence>
<protein>
    <submittedName>
        <fullName evidence="3">PTS fructose transporter subunit IIA</fullName>
    </submittedName>
</protein>
<proteinExistence type="predicted"/>
<evidence type="ECO:0000256" key="1">
    <source>
        <dbReference type="ARBA" id="ARBA00022679"/>
    </source>
</evidence>
<sequence length="143" mass="15193">MSVGLLLITHQPFGGDLLRIATSILGALPPGIAAMEVVNDVPCDCLLAEAREHLRHLDTGSGVLVMTDLFGATPANVAVTLLSHEERVQVLAGLNLPMLLRAWTYCSSDLDTVTEKALQGGRDGVLRCLPRDAPTAHEPMESA</sequence>
<dbReference type="InterPro" id="IPR004701">
    <property type="entry name" value="PTS_EIIA_man-typ"/>
</dbReference>
<reference evidence="3 4" key="1">
    <citation type="journal article" date="2020" name="Microorganisms">
        <title>Osmotic Adaptation and Compatible Solute Biosynthesis of Phototrophic Bacteria as Revealed from Genome Analyses.</title>
        <authorList>
            <person name="Imhoff J.F."/>
            <person name="Rahn T."/>
            <person name="Kunzel S."/>
            <person name="Keller A."/>
            <person name="Neulinger S.C."/>
        </authorList>
    </citation>
    <scope>NUCLEOTIDE SEQUENCE [LARGE SCALE GENOMIC DNA]</scope>
    <source>
        <strain evidence="3 4">DSM 21303</strain>
    </source>
</reference>
<dbReference type="InterPro" id="IPR036662">
    <property type="entry name" value="PTS_EIIA_man-typ_sf"/>
</dbReference>
<dbReference type="PROSITE" id="PS51096">
    <property type="entry name" value="PTS_EIIA_TYPE_4"/>
    <property type="match status" value="1"/>
</dbReference>
<gene>
    <name evidence="3" type="ORF">CKO25_02230</name>
</gene>
<dbReference type="GO" id="GO:0016020">
    <property type="term" value="C:membrane"/>
    <property type="evidence" value="ECO:0007669"/>
    <property type="project" value="InterPro"/>
</dbReference>
<keyword evidence="1" id="KW-0808">Transferase</keyword>
<dbReference type="AlphaFoldDB" id="A0A9X0WG08"/>